<reference evidence="2" key="2">
    <citation type="submission" date="2023-03" db="EMBL/GenBank/DDBJ databases">
        <authorList>
            <person name="Inwood S.N."/>
            <person name="Skelly J.G."/>
            <person name="Guhlin J."/>
            <person name="Harrop T.W.R."/>
            <person name="Goldson S.G."/>
            <person name="Dearden P.K."/>
        </authorList>
    </citation>
    <scope>NUCLEOTIDE SEQUENCE</scope>
    <source>
        <strain evidence="2">Irish</strain>
        <tissue evidence="2">Whole body</tissue>
    </source>
</reference>
<dbReference type="AlphaFoldDB" id="A0AA39FWN5"/>
<proteinExistence type="predicted"/>
<dbReference type="EMBL" id="JAQQBS010000001">
    <property type="protein sequence ID" value="KAK0176911.1"/>
    <property type="molecule type" value="Genomic_DNA"/>
</dbReference>
<name>A0AA39FWN5_9HYME</name>
<organism evidence="2 3">
    <name type="scientific">Microctonus aethiopoides</name>
    <dbReference type="NCBI Taxonomy" id="144406"/>
    <lineage>
        <taxon>Eukaryota</taxon>
        <taxon>Metazoa</taxon>
        <taxon>Ecdysozoa</taxon>
        <taxon>Arthropoda</taxon>
        <taxon>Hexapoda</taxon>
        <taxon>Insecta</taxon>
        <taxon>Pterygota</taxon>
        <taxon>Neoptera</taxon>
        <taxon>Endopterygota</taxon>
        <taxon>Hymenoptera</taxon>
        <taxon>Apocrita</taxon>
        <taxon>Ichneumonoidea</taxon>
        <taxon>Braconidae</taxon>
        <taxon>Euphorinae</taxon>
        <taxon>Microctonus</taxon>
    </lineage>
</organism>
<keyword evidence="3" id="KW-1185">Reference proteome</keyword>
<gene>
    <name evidence="2" type="ORF">PV328_001009</name>
</gene>
<accession>A0AA39FWN5</accession>
<evidence type="ECO:0000313" key="3">
    <source>
        <dbReference type="Proteomes" id="UP001168990"/>
    </source>
</evidence>
<protein>
    <recommendedName>
        <fullName evidence="1">Mutator-like transposase domain-containing protein</fullName>
    </recommendedName>
</protein>
<reference evidence="2" key="1">
    <citation type="journal article" date="2023" name="bioRxiv">
        <title>Scaffold-level genome assemblies of two parasitoid biocontrol wasps reveal the parthenogenesis mechanism and an associated novel virus.</title>
        <authorList>
            <person name="Inwood S."/>
            <person name="Skelly J."/>
            <person name="Guhlin J."/>
            <person name="Harrop T."/>
            <person name="Goldson S."/>
            <person name="Dearden P."/>
        </authorList>
    </citation>
    <scope>NUCLEOTIDE SEQUENCE</scope>
    <source>
        <strain evidence="2">Irish</strain>
        <tissue evidence="2">Whole body</tissue>
    </source>
</reference>
<feature type="domain" description="Mutator-like transposase" evidence="1">
    <location>
        <begin position="19"/>
        <end position="97"/>
    </location>
</feature>
<dbReference type="InterPro" id="IPR049012">
    <property type="entry name" value="Mutator_transp_dom"/>
</dbReference>
<dbReference type="Pfam" id="PF20700">
    <property type="entry name" value="Mutator"/>
    <property type="match status" value="1"/>
</dbReference>
<evidence type="ECO:0000259" key="1">
    <source>
        <dbReference type="Pfam" id="PF20700"/>
    </source>
</evidence>
<dbReference type="Proteomes" id="UP001168990">
    <property type="component" value="Unassembled WGS sequence"/>
</dbReference>
<sequence length="151" mass="16723">MSKAESNRQFLKKKLNLDFVSENDSSAIAAVRNAVNYEILKVDDTNHKSKGVTSTLYKIKPGFKELNNTVIQYLGNCFNYCVVQNVGNSESMSAAIKIFQFIVSMTTEITTNGVDLKKILTLISTQSSVMICMNENCTLLCKICSTISVTN</sequence>
<evidence type="ECO:0000313" key="2">
    <source>
        <dbReference type="EMBL" id="KAK0176911.1"/>
    </source>
</evidence>
<comment type="caution">
    <text evidence="2">The sequence shown here is derived from an EMBL/GenBank/DDBJ whole genome shotgun (WGS) entry which is preliminary data.</text>
</comment>